<comment type="similarity">
    <text evidence="2">Belongs to the autoinducer-2 exporter (AI-2E) (TC 2.A.86) family.</text>
</comment>
<dbReference type="PANTHER" id="PTHR21716">
    <property type="entry name" value="TRANSMEMBRANE PROTEIN"/>
    <property type="match status" value="1"/>
</dbReference>
<evidence type="ECO:0000313" key="8">
    <source>
        <dbReference type="Proteomes" id="UP001162741"/>
    </source>
</evidence>
<dbReference type="Pfam" id="PF01594">
    <property type="entry name" value="AI-2E_transport"/>
    <property type="match status" value="1"/>
</dbReference>
<dbReference type="Proteomes" id="UP001162741">
    <property type="component" value="Chromosome"/>
</dbReference>
<feature type="transmembrane region" description="Helical" evidence="6">
    <location>
        <begin position="225"/>
        <end position="252"/>
    </location>
</feature>
<feature type="transmembrane region" description="Helical" evidence="6">
    <location>
        <begin position="33"/>
        <end position="51"/>
    </location>
</feature>
<organism evidence="7 8">
    <name type="scientific">Chitinophaga horti</name>
    <dbReference type="NCBI Taxonomy" id="2920382"/>
    <lineage>
        <taxon>Bacteria</taxon>
        <taxon>Pseudomonadati</taxon>
        <taxon>Bacteroidota</taxon>
        <taxon>Chitinophagia</taxon>
        <taxon>Chitinophagales</taxon>
        <taxon>Chitinophagaceae</taxon>
        <taxon>Chitinophaga</taxon>
    </lineage>
</organism>
<keyword evidence="8" id="KW-1185">Reference proteome</keyword>
<protein>
    <submittedName>
        <fullName evidence="7">AI-2E family transporter</fullName>
    </submittedName>
</protein>
<feature type="transmembrane region" description="Helical" evidence="6">
    <location>
        <begin position="63"/>
        <end position="84"/>
    </location>
</feature>
<evidence type="ECO:0000313" key="7">
    <source>
        <dbReference type="EMBL" id="UYQ92806.1"/>
    </source>
</evidence>
<evidence type="ECO:0000256" key="3">
    <source>
        <dbReference type="ARBA" id="ARBA00022692"/>
    </source>
</evidence>
<evidence type="ECO:0000256" key="4">
    <source>
        <dbReference type="ARBA" id="ARBA00022989"/>
    </source>
</evidence>
<sequence>MSTIDNERLKQVAFLVIIVLLGALLFSELYTFFPGFLGAVTFYILGRNYMFRLVEERKWPKPLAAAMIMVLSFLIILLPVGTLINMMTAKIKYAVTHSTELLANAQSVISKLEQSSGIKIISPERLQKGQEYLTSILPGFLGTAFNTLTIIAILYFILYFMLINARKMEESLYEYIPLKDENVIKLGKEVRNMVISNAVGIPLIAIMQGAVALAGYYIFGVPSPWFWFVITCFMAMVPVVGAAAAFIPISLYMFTEDTWRGVGLLIYGLVVIGSSDNVFRLMVNKKIGDVHPMITIFGVLVGVSLFGFIGLIFGPLLISLFILLLEIYSNEYFTKKREVKIVKTSNDKRKMVETKKKED</sequence>
<evidence type="ECO:0000256" key="5">
    <source>
        <dbReference type="ARBA" id="ARBA00023136"/>
    </source>
</evidence>
<name>A0ABY6J052_9BACT</name>
<gene>
    <name evidence="7" type="ORF">MKQ68_22250</name>
</gene>
<evidence type="ECO:0000256" key="2">
    <source>
        <dbReference type="ARBA" id="ARBA00009773"/>
    </source>
</evidence>
<feature type="transmembrane region" description="Helical" evidence="6">
    <location>
        <begin position="136"/>
        <end position="162"/>
    </location>
</feature>
<reference evidence="7" key="1">
    <citation type="submission" date="2022-10" db="EMBL/GenBank/DDBJ databases">
        <title>Chitinophaga sp. nov., isolated from soil.</title>
        <authorList>
            <person name="Jeon C.O."/>
        </authorList>
    </citation>
    <scope>NUCLEOTIDE SEQUENCE</scope>
    <source>
        <strain evidence="7">R8</strain>
    </source>
</reference>
<dbReference type="EMBL" id="CP107006">
    <property type="protein sequence ID" value="UYQ92806.1"/>
    <property type="molecule type" value="Genomic_DNA"/>
</dbReference>
<keyword evidence="3 6" id="KW-0812">Transmembrane</keyword>
<accession>A0ABY6J052</accession>
<dbReference type="RefSeq" id="WP_264281006.1">
    <property type="nucleotide sequence ID" value="NZ_CP107006.1"/>
</dbReference>
<evidence type="ECO:0000256" key="6">
    <source>
        <dbReference type="SAM" id="Phobius"/>
    </source>
</evidence>
<feature type="transmembrane region" description="Helical" evidence="6">
    <location>
        <begin position="295"/>
        <end position="328"/>
    </location>
</feature>
<evidence type="ECO:0000256" key="1">
    <source>
        <dbReference type="ARBA" id="ARBA00004141"/>
    </source>
</evidence>
<dbReference type="PANTHER" id="PTHR21716:SF4">
    <property type="entry name" value="TRANSMEMBRANE PROTEIN 245"/>
    <property type="match status" value="1"/>
</dbReference>
<feature type="transmembrane region" description="Helical" evidence="6">
    <location>
        <begin position="194"/>
        <end position="219"/>
    </location>
</feature>
<proteinExistence type="inferred from homology"/>
<comment type="subcellular location">
    <subcellularLocation>
        <location evidence="1">Membrane</location>
        <topology evidence="1">Multi-pass membrane protein</topology>
    </subcellularLocation>
</comment>
<feature type="transmembrane region" description="Helical" evidence="6">
    <location>
        <begin position="264"/>
        <end position="283"/>
    </location>
</feature>
<keyword evidence="4 6" id="KW-1133">Transmembrane helix</keyword>
<feature type="transmembrane region" description="Helical" evidence="6">
    <location>
        <begin position="12"/>
        <end position="27"/>
    </location>
</feature>
<keyword evidence="5 6" id="KW-0472">Membrane</keyword>
<dbReference type="InterPro" id="IPR002549">
    <property type="entry name" value="AI-2E-like"/>
</dbReference>